<comment type="similarity">
    <text evidence="1">Belongs to the short-chain dehydrogenases/reductases (SDR) family.</text>
</comment>
<accession>A0ABY4TQQ7</accession>
<sequence>MKFAGKVALVTGGGRDIGKSVSETLARGGAKVIVNYRSDAAAAQATVEAITAAGGEAILARADVTKADDVATLVDAAGDRIDILVNLAGGMVARKTLAEMDEAFFDQVMDLNLKSAFLVTKAALPKLGKGAAIVNVSSLAGRDGGGPGASIYATSKGALMTLTRAWAKELGPQGIRVNAVCPGLIGTSFHDIFSKPEGRAAVAGNTPLRREGQPNEVADLIAYLASDDAAFLTGTCVDINGGLAFS</sequence>
<dbReference type="EC" id="1.1.1.47" evidence="4"/>
<dbReference type="EMBL" id="CP098401">
    <property type="protein sequence ID" value="URW74715.1"/>
    <property type="molecule type" value="Genomic_DNA"/>
</dbReference>
<dbReference type="Pfam" id="PF13561">
    <property type="entry name" value="adh_short_C2"/>
    <property type="match status" value="1"/>
</dbReference>
<keyword evidence="5" id="KW-1185">Reference proteome</keyword>
<feature type="domain" description="Ketoreductase" evidence="3">
    <location>
        <begin position="6"/>
        <end position="217"/>
    </location>
</feature>
<dbReference type="CDD" id="cd05233">
    <property type="entry name" value="SDR_c"/>
    <property type="match status" value="1"/>
</dbReference>
<dbReference type="Proteomes" id="UP001055580">
    <property type="component" value="Chromosome"/>
</dbReference>
<evidence type="ECO:0000256" key="2">
    <source>
        <dbReference type="ARBA" id="ARBA00023002"/>
    </source>
</evidence>
<dbReference type="PRINTS" id="PR00081">
    <property type="entry name" value="GDHRDH"/>
</dbReference>
<dbReference type="InterPro" id="IPR020904">
    <property type="entry name" value="Sc_DH/Rdtase_CS"/>
</dbReference>
<dbReference type="SUPFAM" id="SSF51735">
    <property type="entry name" value="NAD(P)-binding Rossmann-fold domains"/>
    <property type="match status" value="1"/>
</dbReference>
<dbReference type="InterPro" id="IPR002347">
    <property type="entry name" value="SDR_fam"/>
</dbReference>
<dbReference type="InterPro" id="IPR036291">
    <property type="entry name" value="NAD(P)-bd_dom_sf"/>
</dbReference>
<keyword evidence="2 4" id="KW-0560">Oxidoreductase</keyword>
<organism evidence="4 5">
    <name type="scientific">Sphingomonas donggukensis</name>
    <dbReference type="NCBI Taxonomy" id="2949093"/>
    <lineage>
        <taxon>Bacteria</taxon>
        <taxon>Pseudomonadati</taxon>
        <taxon>Pseudomonadota</taxon>
        <taxon>Alphaproteobacteria</taxon>
        <taxon>Sphingomonadales</taxon>
        <taxon>Sphingomonadaceae</taxon>
        <taxon>Sphingomonas</taxon>
    </lineage>
</organism>
<dbReference type="PROSITE" id="PS00061">
    <property type="entry name" value="ADH_SHORT"/>
    <property type="match status" value="1"/>
</dbReference>
<dbReference type="NCBIfam" id="NF005559">
    <property type="entry name" value="PRK07231.1"/>
    <property type="match status" value="1"/>
</dbReference>
<dbReference type="PRINTS" id="PR00080">
    <property type="entry name" value="SDRFAMILY"/>
</dbReference>
<proteinExistence type="inferred from homology"/>
<dbReference type="InterPro" id="IPR057326">
    <property type="entry name" value="KR_dom"/>
</dbReference>
<name>A0ABY4TQQ7_9SPHN</name>
<dbReference type="PANTHER" id="PTHR43639:SF1">
    <property type="entry name" value="SHORT-CHAIN DEHYDROGENASE_REDUCTASE FAMILY PROTEIN"/>
    <property type="match status" value="1"/>
</dbReference>
<dbReference type="PANTHER" id="PTHR43639">
    <property type="entry name" value="OXIDOREDUCTASE, SHORT-CHAIN DEHYDROGENASE/REDUCTASE FAMILY (AFU_ORTHOLOGUE AFUA_5G02870)"/>
    <property type="match status" value="1"/>
</dbReference>
<evidence type="ECO:0000313" key="4">
    <source>
        <dbReference type="EMBL" id="URW74715.1"/>
    </source>
</evidence>
<protein>
    <submittedName>
        <fullName evidence="4">Glucose 1-dehydrogenase</fullName>
        <ecNumber evidence="4">1.1.1.47</ecNumber>
    </submittedName>
</protein>
<evidence type="ECO:0000256" key="1">
    <source>
        <dbReference type="ARBA" id="ARBA00006484"/>
    </source>
</evidence>
<evidence type="ECO:0000313" key="5">
    <source>
        <dbReference type="Proteomes" id="UP001055580"/>
    </source>
</evidence>
<dbReference type="Gene3D" id="3.40.50.720">
    <property type="entry name" value="NAD(P)-binding Rossmann-like Domain"/>
    <property type="match status" value="1"/>
</dbReference>
<reference evidence="4" key="1">
    <citation type="submission" date="2022-05" db="EMBL/GenBank/DDBJ databases">
        <title>Sphingomonas sp. strain RMG20 Genome sequencing and assembly.</title>
        <authorList>
            <person name="Kim I."/>
        </authorList>
    </citation>
    <scope>NUCLEOTIDE SEQUENCE</scope>
    <source>
        <strain evidence="4">RMG20</strain>
    </source>
</reference>
<dbReference type="RefSeq" id="WP_250749564.1">
    <property type="nucleotide sequence ID" value="NZ_CP098401.1"/>
</dbReference>
<evidence type="ECO:0000259" key="3">
    <source>
        <dbReference type="SMART" id="SM00822"/>
    </source>
</evidence>
<gene>
    <name evidence="4" type="ORF">M9980_09010</name>
</gene>
<dbReference type="GO" id="GO:0047936">
    <property type="term" value="F:glucose 1-dehydrogenase [NAD(P)+] activity"/>
    <property type="evidence" value="ECO:0007669"/>
    <property type="project" value="UniProtKB-EC"/>
</dbReference>
<dbReference type="SMART" id="SM00822">
    <property type="entry name" value="PKS_KR"/>
    <property type="match status" value="1"/>
</dbReference>